<keyword evidence="9" id="KW-1185">Reference proteome</keyword>
<keyword evidence="1" id="KW-0001">2Fe-2S</keyword>
<name>A0A255Z0I8_9PROT</name>
<proteinExistence type="predicted"/>
<evidence type="ECO:0000256" key="6">
    <source>
        <dbReference type="SAM" id="MobiDB-lite"/>
    </source>
</evidence>
<evidence type="ECO:0000256" key="1">
    <source>
        <dbReference type="ARBA" id="ARBA00022714"/>
    </source>
</evidence>
<dbReference type="GO" id="GO:0046872">
    <property type="term" value="F:metal ion binding"/>
    <property type="evidence" value="ECO:0007669"/>
    <property type="project" value="UniProtKB-KW"/>
</dbReference>
<dbReference type="OrthoDB" id="9800776at2"/>
<reference evidence="8 9" key="1">
    <citation type="submission" date="2017-07" db="EMBL/GenBank/DDBJ databases">
        <title>Niveispirillum cyanobacteriorum sp. nov., isolated from cyanobacterial aggregates in a eutrophic lake.</title>
        <authorList>
            <person name="Cai H."/>
        </authorList>
    </citation>
    <scope>NUCLEOTIDE SEQUENCE [LARGE SCALE GENOMIC DNA]</scope>
    <source>
        <strain evidence="9">TH1-14</strain>
    </source>
</reference>
<comment type="caution">
    <text evidence="8">The sequence shown here is derived from an EMBL/GenBank/DDBJ whole genome shotgun (WGS) entry which is preliminary data.</text>
</comment>
<dbReference type="GO" id="GO:0051537">
    <property type="term" value="F:2 iron, 2 sulfur cluster binding"/>
    <property type="evidence" value="ECO:0007669"/>
    <property type="project" value="UniProtKB-KW"/>
</dbReference>
<evidence type="ECO:0000259" key="7">
    <source>
        <dbReference type="PROSITE" id="PS51296"/>
    </source>
</evidence>
<keyword evidence="2" id="KW-0479">Metal-binding</keyword>
<dbReference type="PANTHER" id="PTHR21266:SF60">
    <property type="entry name" value="3-KETOSTEROID-9-ALPHA-MONOOXYGENASE, OXYGENASE COMPONENT"/>
    <property type="match status" value="1"/>
</dbReference>
<dbReference type="SUPFAM" id="SSF50022">
    <property type="entry name" value="ISP domain"/>
    <property type="match status" value="1"/>
</dbReference>
<dbReference type="Gene3D" id="2.102.10.10">
    <property type="entry name" value="Rieske [2Fe-2S] iron-sulphur domain"/>
    <property type="match status" value="1"/>
</dbReference>
<feature type="region of interest" description="Disordered" evidence="6">
    <location>
        <begin position="1"/>
        <end position="68"/>
    </location>
</feature>
<evidence type="ECO:0000256" key="3">
    <source>
        <dbReference type="ARBA" id="ARBA00023002"/>
    </source>
</evidence>
<keyword evidence="5" id="KW-0411">Iron-sulfur</keyword>
<sequence>MTGSQRTNKAPRQPKRRNEVPSSLSPPNPILVSIEGNSTQQHPQLQQEPRDGRSPGSRLWCPQSVSTPGARTVDIPAFLTDIWYFALPSATLKRGRMQAKTLLGQPVLFARDNDGVAFALRDICPHRGIPLSCGRFDGREVECRYHGWRFDGGGGCTAIPSLVPDQDFDISRIKVRRYPVVEAQGNLWIWMGNSAPQGEPAQMPDMDGRVPNLTEVMHFPCPVDHAVIGLMDPAHGPFVHQSWYWRSSRSIHEKAKAFGPAPYGFAMKRHRPSSNSAAYKLLGGAPETEITFRLPGIRTEHIAAGRHRIVNLTTVTPLDANNTEVTNSFYWTLGWADLAKPILRRFVRRFLGQDRDVVVMQQKGLVHEPTLMLIKDADTQARWYHQLKNEYQRAQEEGRDFVNPVKDTILRWRS</sequence>
<dbReference type="InterPro" id="IPR017941">
    <property type="entry name" value="Rieske_2Fe-2S"/>
</dbReference>
<organism evidence="8 9">
    <name type="scientific">Niveispirillum lacus</name>
    <dbReference type="NCBI Taxonomy" id="1981099"/>
    <lineage>
        <taxon>Bacteria</taxon>
        <taxon>Pseudomonadati</taxon>
        <taxon>Pseudomonadota</taxon>
        <taxon>Alphaproteobacteria</taxon>
        <taxon>Rhodospirillales</taxon>
        <taxon>Azospirillaceae</taxon>
        <taxon>Niveispirillum</taxon>
    </lineage>
</organism>
<accession>A0A255Z0I8</accession>
<evidence type="ECO:0000256" key="4">
    <source>
        <dbReference type="ARBA" id="ARBA00023004"/>
    </source>
</evidence>
<evidence type="ECO:0000313" key="8">
    <source>
        <dbReference type="EMBL" id="OYQ34978.1"/>
    </source>
</evidence>
<feature type="domain" description="Rieske" evidence="7">
    <location>
        <begin position="84"/>
        <end position="189"/>
    </location>
</feature>
<dbReference type="PROSITE" id="PS51296">
    <property type="entry name" value="RIESKE"/>
    <property type="match status" value="1"/>
</dbReference>
<keyword evidence="3" id="KW-0560">Oxidoreductase</keyword>
<keyword evidence="4" id="KW-0408">Iron</keyword>
<dbReference type="Gene3D" id="3.90.380.10">
    <property type="entry name" value="Naphthalene 1,2-dioxygenase Alpha Subunit, Chain A, domain 1"/>
    <property type="match status" value="1"/>
</dbReference>
<feature type="compositionally biased region" description="Polar residues" evidence="6">
    <location>
        <begin position="35"/>
        <end position="47"/>
    </location>
</feature>
<gene>
    <name evidence="8" type="ORF">CHU95_10440</name>
</gene>
<evidence type="ECO:0000313" key="9">
    <source>
        <dbReference type="Proteomes" id="UP000216998"/>
    </source>
</evidence>
<dbReference type="CDD" id="cd03469">
    <property type="entry name" value="Rieske_RO_Alpha_N"/>
    <property type="match status" value="1"/>
</dbReference>
<dbReference type="EMBL" id="NOXU01000027">
    <property type="protein sequence ID" value="OYQ34978.1"/>
    <property type="molecule type" value="Genomic_DNA"/>
</dbReference>
<evidence type="ECO:0000256" key="5">
    <source>
        <dbReference type="ARBA" id="ARBA00023014"/>
    </source>
</evidence>
<feature type="compositionally biased region" description="Polar residues" evidence="6">
    <location>
        <begin position="1"/>
        <end position="10"/>
    </location>
</feature>
<dbReference type="PANTHER" id="PTHR21266">
    <property type="entry name" value="IRON-SULFUR DOMAIN CONTAINING PROTEIN"/>
    <property type="match status" value="1"/>
</dbReference>
<dbReference type="Proteomes" id="UP000216998">
    <property type="component" value="Unassembled WGS sequence"/>
</dbReference>
<dbReference type="AlphaFoldDB" id="A0A255Z0I8"/>
<dbReference type="SUPFAM" id="SSF55961">
    <property type="entry name" value="Bet v1-like"/>
    <property type="match status" value="1"/>
</dbReference>
<dbReference type="InterPro" id="IPR036922">
    <property type="entry name" value="Rieske_2Fe-2S_sf"/>
</dbReference>
<evidence type="ECO:0000256" key="2">
    <source>
        <dbReference type="ARBA" id="ARBA00022723"/>
    </source>
</evidence>
<dbReference type="InterPro" id="IPR050584">
    <property type="entry name" value="Cholesterol_7-desaturase"/>
</dbReference>
<dbReference type="Pfam" id="PF00355">
    <property type="entry name" value="Rieske"/>
    <property type="match status" value="1"/>
</dbReference>
<protein>
    <submittedName>
        <fullName evidence="8">2Fe-2S ferredoxin</fullName>
    </submittedName>
</protein>
<dbReference type="GO" id="GO:0016491">
    <property type="term" value="F:oxidoreductase activity"/>
    <property type="evidence" value="ECO:0007669"/>
    <property type="project" value="UniProtKB-KW"/>
</dbReference>